<protein>
    <submittedName>
        <fullName evidence="1">Uncharacterized protein</fullName>
    </submittedName>
</protein>
<organism evidence="1">
    <name type="scientific">viral metagenome</name>
    <dbReference type="NCBI Taxonomy" id="1070528"/>
    <lineage>
        <taxon>unclassified sequences</taxon>
        <taxon>metagenomes</taxon>
        <taxon>organismal metagenomes</taxon>
    </lineage>
</organism>
<dbReference type="Gene3D" id="3.40.50.300">
    <property type="entry name" value="P-loop containing nucleotide triphosphate hydrolases"/>
    <property type="match status" value="1"/>
</dbReference>
<evidence type="ECO:0000313" key="1">
    <source>
        <dbReference type="EMBL" id="QHS81795.1"/>
    </source>
</evidence>
<dbReference type="SUPFAM" id="SSF52540">
    <property type="entry name" value="P-loop containing nucleoside triphosphate hydrolases"/>
    <property type="match status" value="1"/>
</dbReference>
<proteinExistence type="predicted"/>
<reference evidence="1" key="1">
    <citation type="journal article" date="2020" name="Nature">
        <title>Giant virus diversity and host interactions through global metagenomics.</title>
        <authorList>
            <person name="Schulz F."/>
            <person name="Roux S."/>
            <person name="Paez-Espino D."/>
            <person name="Jungbluth S."/>
            <person name="Walsh D.A."/>
            <person name="Denef V.J."/>
            <person name="McMahon K.D."/>
            <person name="Konstantinidis K.T."/>
            <person name="Eloe-Fadrosh E.A."/>
            <person name="Kyrpides N.C."/>
            <person name="Woyke T."/>
        </authorList>
    </citation>
    <scope>NUCLEOTIDE SEQUENCE</scope>
    <source>
        <strain evidence="1">GVMAG-S-1101164-72</strain>
    </source>
</reference>
<dbReference type="EMBL" id="MN740760">
    <property type="protein sequence ID" value="QHS81795.1"/>
    <property type="molecule type" value="Genomic_DNA"/>
</dbReference>
<dbReference type="GO" id="GO:0008146">
    <property type="term" value="F:sulfotransferase activity"/>
    <property type="evidence" value="ECO:0007669"/>
    <property type="project" value="InterPro"/>
</dbReference>
<dbReference type="InterPro" id="IPR027417">
    <property type="entry name" value="P-loop_NTPase"/>
</dbReference>
<dbReference type="GO" id="GO:0016020">
    <property type="term" value="C:membrane"/>
    <property type="evidence" value="ECO:0007669"/>
    <property type="project" value="InterPro"/>
</dbReference>
<sequence>MPYFKSDQINLLLIHIPKTGGTSLETYFSSKYNISLDEKSLYTNLELDQDILKLNIQLFSYMLPELYKYIANYIEKKNIDINSSLQHLKYSEILTYKDFFQIDFDNLKILSVVRNPYTRLVSDLFYYNLIDTDTSKDTVYETITKCLESANGTYDNHFIPQYTYITDENGVLIDNLQLLKQETLNENMTSLGYDDFNLLLLKNKNTIDYYSYLNSNSIALINSFYDKDFELFGYSKL</sequence>
<name>A0A6C0AR95_9ZZZZ</name>
<dbReference type="InterPro" id="IPR005331">
    <property type="entry name" value="Sulfotransferase"/>
</dbReference>
<dbReference type="AlphaFoldDB" id="A0A6C0AR95"/>
<dbReference type="Pfam" id="PF03567">
    <property type="entry name" value="Sulfotransfer_2"/>
    <property type="match status" value="1"/>
</dbReference>
<accession>A0A6C0AR95</accession>